<organism evidence="2 3">
    <name type="scientific">Rickettsia slovaca (strain 13-B)</name>
    <dbReference type="NCBI Taxonomy" id="941638"/>
    <lineage>
        <taxon>Bacteria</taxon>
        <taxon>Pseudomonadati</taxon>
        <taxon>Pseudomonadota</taxon>
        <taxon>Alphaproteobacteria</taxon>
        <taxon>Rickettsiales</taxon>
        <taxon>Rickettsiaceae</taxon>
        <taxon>Rickettsieae</taxon>
        <taxon>Rickettsia</taxon>
        <taxon>spotted fever group</taxon>
    </lineage>
</organism>
<feature type="compositionally biased region" description="Basic and acidic residues" evidence="1">
    <location>
        <begin position="39"/>
        <end position="49"/>
    </location>
</feature>
<protein>
    <submittedName>
        <fullName evidence="2">Uncharacterized protein</fullName>
    </submittedName>
</protein>
<accession>A0ABN4AG97</accession>
<evidence type="ECO:0000256" key="1">
    <source>
        <dbReference type="SAM" id="MobiDB-lite"/>
    </source>
</evidence>
<keyword evidence="3" id="KW-1185">Reference proteome</keyword>
<feature type="region of interest" description="Disordered" evidence="1">
    <location>
        <begin position="32"/>
        <end position="56"/>
    </location>
</feature>
<evidence type="ECO:0000313" key="3">
    <source>
        <dbReference type="Proteomes" id="UP000005443"/>
    </source>
</evidence>
<gene>
    <name evidence="2" type="ordered locus">Rsl_1589</name>
</gene>
<reference evidence="2 3" key="1">
    <citation type="journal article" date="2012" name="J. Bacteriol.">
        <title>Complete genome sequence of Rickettsia slovaca, the agent of tick-borne lymphadenitis.</title>
        <authorList>
            <person name="Fournier P.E."/>
            <person name="El Karkouri K."/>
            <person name="Robert C."/>
            <person name="Medigue C."/>
            <person name="Raoult D."/>
        </authorList>
    </citation>
    <scope>NUCLEOTIDE SEQUENCE [LARGE SCALE GENOMIC DNA]</scope>
    <source>
        <strain evidence="2 3">13-B</strain>
    </source>
</reference>
<dbReference type="EMBL" id="CP002428">
    <property type="protein sequence ID" value="AEV92547.1"/>
    <property type="molecule type" value="Genomic_DNA"/>
</dbReference>
<name>A0ABN4AG97_RICS1</name>
<dbReference type="Proteomes" id="UP000005443">
    <property type="component" value="Chromosome"/>
</dbReference>
<proteinExistence type="predicted"/>
<evidence type="ECO:0000313" key="2">
    <source>
        <dbReference type="EMBL" id="AEV92547.1"/>
    </source>
</evidence>
<sequence length="56" mass="5987">MREGIYADETISCNLREIATSLRSSQGIVAGTGKALGVKPRDDRGEIDPHNNASSQ</sequence>